<organism evidence="3 4">
    <name type="scientific">Chryseobacterium lactis</name>
    <dbReference type="NCBI Taxonomy" id="1241981"/>
    <lineage>
        <taxon>Bacteria</taxon>
        <taxon>Pseudomonadati</taxon>
        <taxon>Bacteroidota</taxon>
        <taxon>Flavobacteriia</taxon>
        <taxon>Flavobacteriales</taxon>
        <taxon>Weeksellaceae</taxon>
        <taxon>Chryseobacterium group</taxon>
        <taxon>Chryseobacterium</taxon>
    </lineage>
</organism>
<dbReference type="InterPro" id="IPR013785">
    <property type="entry name" value="Aldolase_TIM"/>
</dbReference>
<keyword evidence="5" id="KW-1185">Reference proteome</keyword>
<dbReference type="NCBIfam" id="TIGR04193">
    <property type="entry name" value="SPASM_w_grasp"/>
    <property type="match status" value="1"/>
</dbReference>
<dbReference type="EMBL" id="CP033924">
    <property type="protein sequence ID" value="AZA82471.1"/>
    <property type="molecule type" value="Genomic_DNA"/>
</dbReference>
<dbReference type="InterPro" id="IPR023885">
    <property type="entry name" value="4Fe4S-binding_SPASM_dom"/>
</dbReference>
<gene>
    <name evidence="3" type="primary">gwsS</name>
    <name evidence="3" type="ORF">C1637_08260</name>
    <name evidence="2" type="ORF">EG342_11435</name>
</gene>
<dbReference type="SUPFAM" id="SSF102114">
    <property type="entry name" value="Radical SAM enzymes"/>
    <property type="match status" value="1"/>
</dbReference>
<evidence type="ECO:0000313" key="5">
    <source>
        <dbReference type="Proteomes" id="UP000279972"/>
    </source>
</evidence>
<reference evidence="2 5" key="2">
    <citation type="submission" date="2018-11" db="EMBL/GenBank/DDBJ databases">
        <title>Proposal to divide the Flavobacteriaceae and reorganize its genera based on Amino Acid Identity values calculated from whole genome sequences.</title>
        <authorList>
            <person name="Nicholson A.C."/>
            <person name="Gulvik C.A."/>
            <person name="Whitney A.M."/>
            <person name="Humrighouse B.W."/>
            <person name="Bell M."/>
            <person name="Holmes B."/>
            <person name="Steigerwalt A.G."/>
            <person name="Villarma A."/>
            <person name="Sheth M."/>
            <person name="Batra D."/>
            <person name="Pryor J."/>
            <person name="Bernardet J.-F."/>
            <person name="Hugo C."/>
            <person name="Kampfer P."/>
            <person name="Newman J."/>
            <person name="McQuiston J.R."/>
        </authorList>
    </citation>
    <scope>NUCLEOTIDE SEQUENCE [LARGE SCALE GENOMIC DNA]</scope>
    <source>
        <strain evidence="2 5">KC_1864</strain>
    </source>
</reference>
<evidence type="ECO:0000313" key="3">
    <source>
        <dbReference type="EMBL" id="PNW13853.1"/>
    </source>
</evidence>
<sequence length="371" mass="43135">MNYFKLFPNIKIAKGRVNAVLHDIERGKIEFLPLDFTDLLSELDQGKTIHEVKQQYPEQEQSVIDANLDYMVRSEFGIYCSAELFSCFPPMSTEFQVPSEITNAIIELKLSSIYYLADYLSQLEDLGCFDISIVFYEQINEKCFLDIFSQIPQNRIKSIEIISMWHEEINDTFFMRLNPHCPQVCKMVFTSSPFDSVAPWDQTKNILFHRQFVTKEINNFSHCGKIDLKNFGINLPKFTEAVSYNSCLHKKIAIDIHGNIKNCPAMPTNFGHVKTTKLKDAALSQNFRAYWDMNKDKISICRDCEFRYVCTDCRAYTERNSFDKSELDNSKPLKCGYDPYRGVWEDWSTNPLKQNALVYYNLQALNGIIND</sequence>
<dbReference type="Pfam" id="PF13186">
    <property type="entry name" value="SPASM"/>
    <property type="match status" value="1"/>
</dbReference>
<feature type="domain" description="4Fe4S-binding SPASM" evidence="1">
    <location>
        <begin position="249"/>
        <end position="305"/>
    </location>
</feature>
<dbReference type="AlphaFoldDB" id="A0A3G6RG78"/>
<dbReference type="KEGG" id="clac:EG342_11435"/>
<protein>
    <submittedName>
        <fullName evidence="3">Grasp-with-spasm system SPASM domain peptide maturase</fullName>
    </submittedName>
</protein>
<dbReference type="InterPro" id="IPR058240">
    <property type="entry name" value="rSAM_sf"/>
</dbReference>
<dbReference type="Proteomes" id="UP000279972">
    <property type="component" value="Chromosome"/>
</dbReference>
<reference evidence="3 4" key="1">
    <citation type="submission" date="2018-01" db="EMBL/GenBank/DDBJ databases">
        <title>Draft genome sequences of Chryseobacterium lactis NCTC11390, Chryseobacterium oncorhynchi 701B-08, and Chryseobacterium viscerum 687B-08.</title>
        <authorList>
            <person name="Jeong J.-J."/>
            <person name="Lee Y.J."/>
            <person name="Park B."/>
            <person name="Choi I.-G."/>
            <person name="Kim K.D."/>
        </authorList>
    </citation>
    <scope>NUCLEOTIDE SEQUENCE [LARGE SCALE GENOMIC DNA]</scope>
    <source>
        <strain evidence="3 4">NCTC11390</strain>
    </source>
</reference>
<evidence type="ECO:0000313" key="2">
    <source>
        <dbReference type="EMBL" id="AZA82471.1"/>
    </source>
</evidence>
<accession>A0A3G6RG78</accession>
<dbReference type="Proteomes" id="UP000236262">
    <property type="component" value="Unassembled WGS sequence"/>
</dbReference>
<proteinExistence type="predicted"/>
<name>A0A3G6RG78_CHRLC</name>
<evidence type="ECO:0000313" key="4">
    <source>
        <dbReference type="Proteomes" id="UP000236262"/>
    </source>
</evidence>
<dbReference type="NCBIfam" id="TIGR04085">
    <property type="entry name" value="rSAM_more_4Fe4S"/>
    <property type="match status" value="1"/>
</dbReference>
<evidence type="ECO:0000259" key="1">
    <source>
        <dbReference type="Pfam" id="PF13186"/>
    </source>
</evidence>
<dbReference type="EMBL" id="PPEH01000003">
    <property type="protein sequence ID" value="PNW13853.1"/>
    <property type="molecule type" value="Genomic_DNA"/>
</dbReference>
<dbReference type="RefSeq" id="WP_103290776.1">
    <property type="nucleotide sequence ID" value="NZ_CP033924.1"/>
</dbReference>
<dbReference type="Gene3D" id="3.20.20.70">
    <property type="entry name" value="Aldolase class I"/>
    <property type="match status" value="1"/>
</dbReference>
<dbReference type="InterPro" id="IPR026497">
    <property type="entry name" value="GRASP-with-SPASM"/>
</dbReference>
<dbReference type="OrthoDB" id="1073749at2"/>